<dbReference type="NCBIfam" id="TIGR00435">
    <property type="entry name" value="cysS"/>
    <property type="match status" value="1"/>
</dbReference>
<evidence type="ECO:0000256" key="4">
    <source>
        <dbReference type="ARBA" id="ARBA00022741"/>
    </source>
</evidence>
<dbReference type="InterPro" id="IPR015803">
    <property type="entry name" value="Cys-tRNA-ligase"/>
</dbReference>
<dbReference type="GO" id="GO:0005829">
    <property type="term" value="C:cytosol"/>
    <property type="evidence" value="ECO:0007669"/>
    <property type="project" value="TreeGrafter"/>
</dbReference>
<keyword evidence="5 9" id="KW-0862">Zinc</keyword>
<feature type="binding site" evidence="9">
    <location>
        <position position="27"/>
    </location>
    <ligand>
        <name>Zn(2+)</name>
        <dbReference type="ChEBI" id="CHEBI:29105"/>
    </ligand>
</feature>
<keyword evidence="4 9" id="KW-0547">Nucleotide-binding</keyword>
<protein>
    <recommendedName>
        <fullName evidence="9">Cysteine--tRNA ligase</fullName>
        <ecNumber evidence="9">6.1.1.16</ecNumber>
    </recommendedName>
    <alternativeName>
        <fullName evidence="9">Cysteinyl-tRNA synthetase</fullName>
        <shortName evidence="9">CysRS</shortName>
    </alternativeName>
</protein>
<dbReference type="GO" id="GO:0005524">
    <property type="term" value="F:ATP binding"/>
    <property type="evidence" value="ECO:0007669"/>
    <property type="project" value="UniProtKB-UniRule"/>
</dbReference>
<reference evidence="12 13" key="1">
    <citation type="journal article" date="2017" name="ISME J.">
        <title>Potential for microbial H2 and metal transformations associated with novel bacteria and archaea in deep terrestrial subsurface sediments.</title>
        <authorList>
            <person name="Hernsdorf A.W."/>
            <person name="Amano Y."/>
            <person name="Miyakawa K."/>
            <person name="Ise K."/>
            <person name="Suzuki Y."/>
            <person name="Anantharaman K."/>
            <person name="Probst A."/>
            <person name="Burstein D."/>
            <person name="Thomas B.C."/>
            <person name="Banfield J.F."/>
        </authorList>
    </citation>
    <scope>NUCLEOTIDE SEQUENCE [LARGE SCALE GENOMIC DNA]</scope>
    <source>
        <strain evidence="12">HGW-Dojkabacteria-1</strain>
    </source>
</reference>
<dbReference type="InterPro" id="IPR014729">
    <property type="entry name" value="Rossmann-like_a/b/a_fold"/>
</dbReference>
<keyword evidence="7 9" id="KW-0648">Protein biosynthesis</keyword>
<feature type="domain" description="tRNA synthetases class I catalytic" evidence="10">
    <location>
        <begin position="14"/>
        <end position="345"/>
    </location>
</feature>
<feature type="binding site" evidence="9">
    <location>
        <position position="264"/>
    </location>
    <ligand>
        <name>Zn(2+)</name>
        <dbReference type="ChEBI" id="CHEBI:29105"/>
    </ligand>
</feature>
<comment type="similarity">
    <text evidence="9">Belongs to the class-I aminoacyl-tRNA synthetase family.</text>
</comment>
<dbReference type="InterPro" id="IPR009080">
    <property type="entry name" value="tRNAsynth_Ia_anticodon-bd"/>
</dbReference>
<gene>
    <name evidence="9" type="primary">cysS</name>
    <name evidence="12" type="ORF">CVU76_03390</name>
</gene>
<comment type="caution">
    <text evidence="9">Lacks conserved residue(s) required for the propagation of feature annotation.</text>
</comment>
<dbReference type="GO" id="GO:0004817">
    <property type="term" value="F:cysteine-tRNA ligase activity"/>
    <property type="evidence" value="ECO:0007669"/>
    <property type="project" value="UniProtKB-UniRule"/>
</dbReference>
<dbReference type="GO" id="GO:0008270">
    <property type="term" value="F:zinc ion binding"/>
    <property type="evidence" value="ECO:0007669"/>
    <property type="project" value="UniProtKB-UniRule"/>
</dbReference>
<comment type="subunit">
    <text evidence="1 9">Monomer.</text>
</comment>
<evidence type="ECO:0000313" key="12">
    <source>
        <dbReference type="EMBL" id="PKN03041.1"/>
    </source>
</evidence>
<evidence type="ECO:0000256" key="6">
    <source>
        <dbReference type="ARBA" id="ARBA00022840"/>
    </source>
</evidence>
<dbReference type="SUPFAM" id="SSF47323">
    <property type="entry name" value="Anticodon-binding domain of a subclass of class I aminoacyl-tRNA synthetases"/>
    <property type="match status" value="1"/>
</dbReference>
<keyword evidence="8 9" id="KW-0030">Aminoacyl-tRNA synthetase</keyword>
<dbReference type="InterPro" id="IPR032678">
    <property type="entry name" value="tRNA-synt_1_cat_dom"/>
</dbReference>
<dbReference type="AlphaFoldDB" id="A0A2N2F4A1"/>
<comment type="catalytic activity">
    <reaction evidence="9">
        <text>tRNA(Cys) + L-cysteine + ATP = L-cysteinyl-tRNA(Cys) + AMP + diphosphate</text>
        <dbReference type="Rhea" id="RHEA:17773"/>
        <dbReference type="Rhea" id="RHEA-COMP:9661"/>
        <dbReference type="Rhea" id="RHEA-COMP:9679"/>
        <dbReference type="ChEBI" id="CHEBI:30616"/>
        <dbReference type="ChEBI" id="CHEBI:33019"/>
        <dbReference type="ChEBI" id="CHEBI:35235"/>
        <dbReference type="ChEBI" id="CHEBI:78442"/>
        <dbReference type="ChEBI" id="CHEBI:78517"/>
        <dbReference type="ChEBI" id="CHEBI:456215"/>
        <dbReference type="EC" id="6.1.1.16"/>
    </reaction>
</comment>
<evidence type="ECO:0000256" key="9">
    <source>
        <dbReference type="HAMAP-Rule" id="MF_00041"/>
    </source>
</evidence>
<feature type="binding site" evidence="9">
    <location>
        <position position="239"/>
    </location>
    <ligand>
        <name>Zn(2+)</name>
        <dbReference type="ChEBI" id="CHEBI:29105"/>
    </ligand>
</feature>
<comment type="caution">
    <text evidence="12">The sequence shown here is derived from an EMBL/GenBank/DDBJ whole genome shotgun (WGS) entry which is preliminary data.</text>
</comment>
<keyword evidence="3 9" id="KW-0479">Metal-binding</keyword>
<proteinExistence type="inferred from homology"/>
<evidence type="ECO:0000256" key="8">
    <source>
        <dbReference type="ARBA" id="ARBA00023146"/>
    </source>
</evidence>
<dbReference type="Gene3D" id="1.20.120.1910">
    <property type="entry name" value="Cysteine-tRNA ligase, C-terminal anti-codon recognition domain"/>
    <property type="match status" value="1"/>
</dbReference>
<evidence type="ECO:0000259" key="10">
    <source>
        <dbReference type="Pfam" id="PF01406"/>
    </source>
</evidence>
<comment type="subcellular location">
    <subcellularLocation>
        <location evidence="9">Cytoplasm</location>
    </subcellularLocation>
</comment>
<keyword evidence="6 9" id="KW-0067">ATP-binding</keyword>
<dbReference type="Proteomes" id="UP000233417">
    <property type="component" value="Unassembled WGS sequence"/>
</dbReference>
<evidence type="ECO:0000313" key="13">
    <source>
        <dbReference type="Proteomes" id="UP000233417"/>
    </source>
</evidence>
<feature type="binding site" evidence="9">
    <location>
        <position position="268"/>
    </location>
    <ligand>
        <name>Zn(2+)</name>
        <dbReference type="ChEBI" id="CHEBI:29105"/>
    </ligand>
</feature>
<evidence type="ECO:0000256" key="7">
    <source>
        <dbReference type="ARBA" id="ARBA00022917"/>
    </source>
</evidence>
<dbReference type="GO" id="GO:0006423">
    <property type="term" value="P:cysteinyl-tRNA aminoacylation"/>
    <property type="evidence" value="ECO:0007669"/>
    <property type="project" value="UniProtKB-UniRule"/>
</dbReference>
<dbReference type="InterPro" id="IPR024909">
    <property type="entry name" value="Cys-tRNA/MSH_ligase"/>
</dbReference>
<dbReference type="InterPro" id="IPR056411">
    <property type="entry name" value="CysS_C"/>
</dbReference>
<feature type="domain" description="Cysteinyl-tRNA ligase anticodon binding" evidence="11">
    <location>
        <begin position="430"/>
        <end position="476"/>
    </location>
</feature>
<dbReference type="EMBL" id="PHAO01000001">
    <property type="protein sequence ID" value="PKN03041.1"/>
    <property type="molecule type" value="Genomic_DNA"/>
</dbReference>
<evidence type="ECO:0000256" key="3">
    <source>
        <dbReference type="ARBA" id="ARBA00022723"/>
    </source>
</evidence>
<dbReference type="Pfam" id="PF01406">
    <property type="entry name" value="tRNA-synt_1e"/>
    <property type="match status" value="1"/>
</dbReference>
<organism evidence="12 13">
    <name type="scientific">Candidatus Dojkabacteria bacterium HGW-Dojkabacteria-1</name>
    <dbReference type="NCBI Taxonomy" id="2013761"/>
    <lineage>
        <taxon>Bacteria</taxon>
        <taxon>Candidatus Dojkabacteria</taxon>
    </lineage>
</organism>
<dbReference type="PANTHER" id="PTHR10890">
    <property type="entry name" value="CYSTEINYL-TRNA SYNTHETASE"/>
    <property type="match status" value="1"/>
</dbReference>
<evidence type="ECO:0000256" key="1">
    <source>
        <dbReference type="ARBA" id="ARBA00011245"/>
    </source>
</evidence>
<dbReference type="Gene3D" id="3.40.50.620">
    <property type="entry name" value="HUPs"/>
    <property type="match status" value="1"/>
</dbReference>
<dbReference type="EC" id="6.1.1.16" evidence="9"/>
<evidence type="ECO:0000256" key="5">
    <source>
        <dbReference type="ARBA" id="ARBA00022833"/>
    </source>
</evidence>
<evidence type="ECO:0000259" key="11">
    <source>
        <dbReference type="Pfam" id="PF23493"/>
    </source>
</evidence>
<dbReference type="SUPFAM" id="SSF52374">
    <property type="entry name" value="Nucleotidylyl transferase"/>
    <property type="match status" value="1"/>
</dbReference>
<dbReference type="PANTHER" id="PTHR10890:SF3">
    <property type="entry name" value="CYSTEINE--TRNA LIGASE, CYTOPLASMIC"/>
    <property type="match status" value="1"/>
</dbReference>
<evidence type="ECO:0000256" key="2">
    <source>
        <dbReference type="ARBA" id="ARBA00022598"/>
    </source>
</evidence>
<dbReference type="HAMAP" id="MF_00041">
    <property type="entry name" value="Cys_tRNA_synth"/>
    <property type="match status" value="1"/>
</dbReference>
<keyword evidence="2 9" id="KW-0436">Ligase</keyword>
<feature type="binding site" evidence="9">
    <location>
        <position position="300"/>
    </location>
    <ligand>
        <name>ATP</name>
        <dbReference type="ChEBI" id="CHEBI:30616"/>
    </ligand>
</feature>
<feature type="short sequence motif" description="'HIGH' region" evidence="9">
    <location>
        <begin position="29"/>
        <end position="39"/>
    </location>
</feature>
<name>A0A2N2F4A1_9BACT</name>
<comment type="cofactor">
    <cofactor evidence="9">
        <name>Zn(2+)</name>
        <dbReference type="ChEBI" id="CHEBI:29105"/>
    </cofactor>
    <text evidence="9">Binds 1 zinc ion per subunit.</text>
</comment>
<dbReference type="PRINTS" id="PR00983">
    <property type="entry name" value="TRNASYNTHCYS"/>
</dbReference>
<sequence length="480" mass="55079">MKLYSTLDRKVVEIEPIKSGEISMYNCGPTVYSRMHVGNIRAYVSWDVLHRALLYLGYKVNRVMNFTDVGHMTEDEDFGEDKIERAASQTGKDPLDISNQYIKTVLEDFHNLNILSPSGDKVDPNWEVNQLHNYGWLRATSYVEQMIGKIKEMEAKGYTYETGLAVYFDITKIEDYTIFTGQNLDEKNIASREDVEVDPEKKNPADFVLWMKRAGKYANHLMHWESPWGDGFPGWHIECSAMGIEKLGEHFDIHTGGVDHISVHHPNERAQNIGACGHPVVKYWIHNEFIVDSDDGKLSKSKGGALTLPELISQGYDPLDLRYLFVSVNYRVQLRFSKEALDGARNARLKIFNKVLSLKESSNSHGNVLPEYRVRFEKALNDNLNMSEAFAILNDLLKSNNKSEDILATVYDFDRVLGFNLENIQKEEESLPLEVQSLLEERRKAREEKNFLESDRIRDLISEKGYKVLDTPQGQTIEKV</sequence>
<accession>A0A2N2F4A1</accession>
<keyword evidence="9" id="KW-0963">Cytoplasm</keyword>
<dbReference type="Pfam" id="PF23493">
    <property type="entry name" value="CysS_C"/>
    <property type="match status" value="1"/>
</dbReference>